<dbReference type="EMBL" id="KN610342">
    <property type="protein sequence ID" value="KHJ77864.1"/>
    <property type="molecule type" value="Genomic_DNA"/>
</dbReference>
<keyword evidence="2" id="KW-1185">Reference proteome</keyword>
<gene>
    <name evidence="1" type="ORF">OESDEN_22516</name>
</gene>
<sequence>MERSGDHIRLFTGEKAHHKSWRDKRSLLATTSSAEEPQKSELPAQSVAAKDGVLRRPETMYWRKFVFH</sequence>
<organism evidence="1 2">
    <name type="scientific">Oesophagostomum dentatum</name>
    <name type="common">Nodular worm</name>
    <dbReference type="NCBI Taxonomy" id="61180"/>
    <lineage>
        <taxon>Eukaryota</taxon>
        <taxon>Metazoa</taxon>
        <taxon>Ecdysozoa</taxon>
        <taxon>Nematoda</taxon>
        <taxon>Chromadorea</taxon>
        <taxon>Rhabditida</taxon>
        <taxon>Rhabditina</taxon>
        <taxon>Rhabditomorpha</taxon>
        <taxon>Strongyloidea</taxon>
        <taxon>Strongylidae</taxon>
        <taxon>Oesophagostomum</taxon>
    </lineage>
</organism>
<dbReference type="AlphaFoldDB" id="A0A0B1RYT7"/>
<protein>
    <submittedName>
        <fullName evidence="1">Uncharacterized protein</fullName>
    </submittedName>
</protein>
<name>A0A0B1RYT7_OESDE</name>
<dbReference type="Proteomes" id="UP000053660">
    <property type="component" value="Unassembled WGS sequence"/>
</dbReference>
<accession>A0A0B1RYT7</accession>
<evidence type="ECO:0000313" key="1">
    <source>
        <dbReference type="EMBL" id="KHJ77864.1"/>
    </source>
</evidence>
<proteinExistence type="predicted"/>
<evidence type="ECO:0000313" key="2">
    <source>
        <dbReference type="Proteomes" id="UP000053660"/>
    </source>
</evidence>
<reference evidence="1 2" key="1">
    <citation type="submission" date="2014-03" db="EMBL/GenBank/DDBJ databases">
        <title>Draft genome of the hookworm Oesophagostomum dentatum.</title>
        <authorList>
            <person name="Mitreva M."/>
        </authorList>
    </citation>
    <scope>NUCLEOTIDE SEQUENCE [LARGE SCALE GENOMIC DNA]</scope>
    <source>
        <strain evidence="1 2">OD-Hann</strain>
    </source>
</reference>